<dbReference type="EMBL" id="UZAF01017637">
    <property type="protein sequence ID" value="VDO43571.1"/>
    <property type="molecule type" value="Genomic_DNA"/>
</dbReference>
<evidence type="ECO:0000313" key="4">
    <source>
        <dbReference type="EMBL" id="VDO43571.1"/>
    </source>
</evidence>
<keyword evidence="1" id="KW-0813">Transport</keyword>
<dbReference type="InterPro" id="IPR026854">
    <property type="entry name" value="VPS13_N"/>
</dbReference>
<protein>
    <submittedName>
        <fullName evidence="6">Ricin B-type lectin domain-containing protein</fullName>
    </submittedName>
</protein>
<dbReference type="Proteomes" id="UP000268014">
    <property type="component" value="Unassembled WGS sequence"/>
</dbReference>
<dbReference type="WBParaSite" id="HPLM_0001170801-mRNA-1">
    <property type="protein sequence ID" value="HPLM_0001170801-mRNA-1"/>
    <property type="gene ID" value="HPLM_0001170801"/>
</dbReference>
<feature type="region of interest" description="Disordered" evidence="2">
    <location>
        <begin position="366"/>
        <end position="388"/>
    </location>
</feature>
<reference evidence="6" key="1">
    <citation type="submission" date="2016-04" db="UniProtKB">
        <authorList>
            <consortium name="WormBaseParasite"/>
        </authorList>
    </citation>
    <scope>IDENTIFICATION</scope>
</reference>
<keyword evidence="5" id="KW-1185">Reference proteome</keyword>
<organism evidence="6">
    <name type="scientific">Haemonchus placei</name>
    <name type="common">Barber's pole worm</name>
    <dbReference type="NCBI Taxonomy" id="6290"/>
    <lineage>
        <taxon>Eukaryota</taxon>
        <taxon>Metazoa</taxon>
        <taxon>Ecdysozoa</taxon>
        <taxon>Nematoda</taxon>
        <taxon>Chromadorea</taxon>
        <taxon>Rhabditida</taxon>
        <taxon>Rhabditina</taxon>
        <taxon>Rhabditomorpha</taxon>
        <taxon>Strongyloidea</taxon>
        <taxon>Trichostrongylidae</taxon>
        <taxon>Haemonchus</taxon>
    </lineage>
</organism>
<dbReference type="Pfam" id="PF12624">
    <property type="entry name" value="VPS13_N"/>
    <property type="match status" value="1"/>
</dbReference>
<dbReference type="STRING" id="6290.A0A158QP21"/>
<evidence type="ECO:0000313" key="6">
    <source>
        <dbReference type="WBParaSite" id="HPLM_0001170801-mRNA-1"/>
    </source>
</evidence>
<sequence>MLENIVAWVLNNYIGEYLENLNTDQLSVALLSGQVELENVPLKKSALRKLDLPIEVKSGLLGRLTLSVPITHLRSEPWALRLSDVLVIVGPPTPDRRYDVEAVERVEQQKKEQMLDELEKRHKAELLSYLGLSVPASQDTWWGASLISTVLNNIQLILNNVHIRYEDDLSLPNGLVFNCGKPGFIEPQNGVNIFKKLELKGFSMYWNSDVKLSKDIETPKNLRDILAPENPDSSFIIHPCSAELRMERNSSKFPLKGPTPRFKFFLRPEKITVEMTRRQIAELRALNREWARFERARQHRKWRPLVRVSENPAAWWRFAYNRVSDDARRVHSRRSWHFALTRARHLNAYCRAYRRRLLAMIDDSTTTRSNTDTTDRSKESPGKVSTPAIGSHEDIAIMKQIERDSQYTYHELHLFRETVFRRIMREKSKAKGPDVSPGYEDTFETIDNALDEIPSSHMLNTVQKEEGRGLYGWITSFFTPEENKVEKVEPIDFGKFDSHEFKDLPKSFNVKEMEEEILDVLHESWDDSTLLRRDVLLAEIAMRLEHITLRFIDTVVLDKVEQKRVLAMDLTGVTSRVELSPRQHSLVVSLAVHDMSIQRLRIGHSPPKDGHSDDELDQSFMFSLVESTKILLAVGRKDSIGANTEPLFRMLYRRRSPRLTVRHNVEGSFHPISIMYEENALNGLSSLFADDPNIFISSEVLNTVTPNNQQIMATDSHIFVNFHIPSVTMELRRRGWVEKKRASPEWEAGDPFACLTLQNVSVGYVAREAYLSKIKLGVGHLELGDLMERTMQPLLSTRGTFAISPDFRFGTVLWLFNLFEIFSTVNGFQKTLSASCPDLSSPSSPDVNMPSSLPSRSYLEEFASVHVPRKANAAVDGKRSAEEREATMLITMVDPRHPQFESKFMKVRKLRKRFVQGVYFLEHPSANPIAPHVNFV</sequence>
<dbReference type="PANTHER" id="PTHR16166">
    <property type="entry name" value="VACUOLAR PROTEIN SORTING-ASSOCIATED PROTEIN VPS13"/>
    <property type="match status" value="1"/>
</dbReference>
<dbReference type="GO" id="GO:0007005">
    <property type="term" value="P:mitochondrion organization"/>
    <property type="evidence" value="ECO:0007669"/>
    <property type="project" value="TreeGrafter"/>
</dbReference>
<reference evidence="4 5" key="2">
    <citation type="submission" date="2018-11" db="EMBL/GenBank/DDBJ databases">
        <authorList>
            <consortium name="Pathogen Informatics"/>
        </authorList>
    </citation>
    <scope>NUCLEOTIDE SEQUENCE [LARGE SCALE GENOMIC DNA]</scope>
    <source>
        <strain evidence="4 5">MHpl1</strain>
    </source>
</reference>
<dbReference type="GO" id="GO:0045053">
    <property type="term" value="P:protein retention in Golgi apparatus"/>
    <property type="evidence" value="ECO:0007669"/>
    <property type="project" value="TreeGrafter"/>
</dbReference>
<dbReference type="OMA" id="EPIACLN"/>
<dbReference type="AlphaFoldDB" id="A0A158QP21"/>
<evidence type="ECO:0000313" key="5">
    <source>
        <dbReference type="Proteomes" id="UP000268014"/>
    </source>
</evidence>
<dbReference type="OrthoDB" id="272810at2759"/>
<proteinExistence type="predicted"/>
<evidence type="ECO:0000256" key="1">
    <source>
        <dbReference type="ARBA" id="ARBA00022448"/>
    </source>
</evidence>
<evidence type="ECO:0000259" key="3">
    <source>
        <dbReference type="Pfam" id="PF12624"/>
    </source>
</evidence>
<name>A0A158QP21_HAEPC</name>
<dbReference type="GO" id="GO:0006623">
    <property type="term" value="P:protein targeting to vacuole"/>
    <property type="evidence" value="ECO:0007669"/>
    <property type="project" value="TreeGrafter"/>
</dbReference>
<dbReference type="PANTHER" id="PTHR16166:SF141">
    <property type="entry name" value="INTERMEMBRANE LIPID TRANSFER PROTEIN VPS13D"/>
    <property type="match status" value="1"/>
</dbReference>
<evidence type="ECO:0000256" key="2">
    <source>
        <dbReference type="SAM" id="MobiDB-lite"/>
    </source>
</evidence>
<gene>
    <name evidence="4" type="ORF">HPLM_LOCUS11700</name>
</gene>
<feature type="domain" description="Chorein N-terminal" evidence="3">
    <location>
        <begin position="1"/>
        <end position="693"/>
    </location>
</feature>
<accession>A0A158QP21</accession>
<dbReference type="InterPro" id="IPR026847">
    <property type="entry name" value="VPS13"/>
</dbReference>